<keyword evidence="3 5" id="KW-1133">Transmembrane helix</keyword>
<dbReference type="InterPro" id="IPR001807">
    <property type="entry name" value="ClC"/>
</dbReference>
<name>A0A7H1NR07_9PROT</name>
<evidence type="ECO:0000256" key="4">
    <source>
        <dbReference type="ARBA" id="ARBA00023136"/>
    </source>
</evidence>
<sequence length="219" mass="24024">MVLSFYLCRSFLILQLLFCSFYFESVVADGGASSRVQLLFVQFWLQVPCTIRLTPYYYDTPVMTPQIFPLYSYFSLIGLGLVTALVGILVMWSVTVSKNIFRKIPVPGFIRPMIGGAIVGSLGTLTPAVLSSGHAALRIGLDGGFLFTTALLVWVLKTLAVSFSIEPSFRMGLTFVGAFFTSLFLGVLTASFPPHTSTHSRITLNLFPAAKECLVPLKK</sequence>
<dbReference type="EMBL" id="CP060244">
    <property type="protein sequence ID" value="QNT78217.1"/>
    <property type="molecule type" value="Genomic_DNA"/>
</dbReference>
<evidence type="ECO:0000256" key="5">
    <source>
        <dbReference type="SAM" id="Phobius"/>
    </source>
</evidence>
<keyword evidence="7" id="KW-1185">Reference proteome</keyword>
<dbReference type="SUPFAM" id="SSF81340">
    <property type="entry name" value="Clc chloride channel"/>
    <property type="match status" value="1"/>
</dbReference>
<evidence type="ECO:0000313" key="7">
    <source>
        <dbReference type="Proteomes" id="UP000516349"/>
    </source>
</evidence>
<proteinExistence type="predicted"/>
<reference evidence="6 7" key="1">
    <citation type="submission" date="2020-08" db="EMBL/GenBank/DDBJ databases">
        <title>Complete genome sequence of Entomobacter blattae G55GP.</title>
        <authorList>
            <person name="Poehlein A."/>
            <person name="Guzman J."/>
            <person name="Daniel R."/>
            <person name="Vilcinskas A."/>
        </authorList>
    </citation>
    <scope>NUCLEOTIDE SEQUENCE [LARGE SCALE GENOMIC DNA]</scope>
    <source>
        <strain evidence="6 7">G55GP</strain>
    </source>
</reference>
<dbReference type="Proteomes" id="UP000516349">
    <property type="component" value="Chromosome"/>
</dbReference>
<keyword evidence="4 5" id="KW-0472">Membrane</keyword>
<dbReference type="KEGG" id="ebla:JGUZn3_09870"/>
<feature type="transmembrane region" description="Helical" evidence="5">
    <location>
        <begin position="171"/>
        <end position="192"/>
    </location>
</feature>
<evidence type="ECO:0000313" key="6">
    <source>
        <dbReference type="EMBL" id="QNT78217.1"/>
    </source>
</evidence>
<feature type="transmembrane region" description="Helical" evidence="5">
    <location>
        <begin position="70"/>
        <end position="94"/>
    </location>
</feature>
<feature type="transmembrane region" description="Helical" evidence="5">
    <location>
        <begin position="114"/>
        <end position="137"/>
    </location>
</feature>
<dbReference type="Gene3D" id="1.10.3080.10">
    <property type="entry name" value="Clc chloride channel"/>
    <property type="match status" value="1"/>
</dbReference>
<evidence type="ECO:0000256" key="1">
    <source>
        <dbReference type="ARBA" id="ARBA00004141"/>
    </source>
</evidence>
<feature type="transmembrane region" description="Helical" evidence="5">
    <location>
        <begin position="144"/>
        <end position="165"/>
    </location>
</feature>
<organism evidence="6 7">
    <name type="scientific">Entomobacter blattae</name>
    <dbReference type="NCBI Taxonomy" id="2762277"/>
    <lineage>
        <taxon>Bacteria</taxon>
        <taxon>Pseudomonadati</taxon>
        <taxon>Pseudomonadota</taxon>
        <taxon>Alphaproteobacteria</taxon>
        <taxon>Acetobacterales</taxon>
        <taxon>Acetobacteraceae</taxon>
        <taxon>Entomobacter</taxon>
    </lineage>
</organism>
<evidence type="ECO:0000256" key="3">
    <source>
        <dbReference type="ARBA" id="ARBA00022989"/>
    </source>
</evidence>
<dbReference type="AlphaFoldDB" id="A0A7H1NR07"/>
<keyword evidence="2 5" id="KW-0812">Transmembrane</keyword>
<dbReference type="Pfam" id="PF00654">
    <property type="entry name" value="Voltage_CLC"/>
    <property type="match status" value="1"/>
</dbReference>
<comment type="subcellular location">
    <subcellularLocation>
        <location evidence="1">Membrane</location>
        <topology evidence="1">Multi-pass membrane protein</topology>
    </subcellularLocation>
</comment>
<gene>
    <name evidence="6" type="primary">clcB_1</name>
    <name evidence="6" type="ORF">JGUZn3_09870</name>
</gene>
<protein>
    <submittedName>
        <fullName evidence="6">Voltage-gated ClC-type chloride channel ClcB</fullName>
    </submittedName>
</protein>
<dbReference type="RefSeq" id="WP_238996905.1">
    <property type="nucleotide sequence ID" value="NZ_CP060244.1"/>
</dbReference>
<dbReference type="GO" id="GO:0015108">
    <property type="term" value="F:chloride transmembrane transporter activity"/>
    <property type="evidence" value="ECO:0007669"/>
    <property type="project" value="InterPro"/>
</dbReference>
<evidence type="ECO:0000256" key="2">
    <source>
        <dbReference type="ARBA" id="ARBA00022692"/>
    </source>
</evidence>
<dbReference type="InterPro" id="IPR014743">
    <property type="entry name" value="Cl-channel_core"/>
</dbReference>
<dbReference type="GO" id="GO:0016020">
    <property type="term" value="C:membrane"/>
    <property type="evidence" value="ECO:0007669"/>
    <property type="project" value="UniProtKB-SubCell"/>
</dbReference>
<accession>A0A7H1NR07</accession>